<keyword evidence="5" id="KW-1185">Reference proteome</keyword>
<evidence type="ECO:0000259" key="3">
    <source>
        <dbReference type="PROSITE" id="PS50240"/>
    </source>
</evidence>
<dbReference type="SUPFAM" id="SSF50494">
    <property type="entry name" value="Trypsin-like serine proteases"/>
    <property type="match status" value="1"/>
</dbReference>
<dbReference type="InterPro" id="IPR001254">
    <property type="entry name" value="Trypsin_dom"/>
</dbReference>
<dbReference type="InterPro" id="IPR018114">
    <property type="entry name" value="TRYPSIN_HIS"/>
</dbReference>
<gene>
    <name evidence="4" type="ORF">QQS21_004379</name>
</gene>
<accession>A0AAJ0FUQ6</accession>
<protein>
    <recommendedName>
        <fullName evidence="3">Peptidase S1 domain-containing protein</fullName>
    </recommendedName>
</protein>
<keyword evidence="1" id="KW-1015">Disulfide bond</keyword>
<reference evidence="4" key="1">
    <citation type="submission" date="2023-06" db="EMBL/GenBank/DDBJ databases">
        <title>Conoideocrella luteorostrata (Hypocreales: Clavicipitaceae), a potential biocontrol fungus for elongate hemlock scale in United States Christmas tree production areas.</title>
        <authorList>
            <person name="Barrett H."/>
            <person name="Lovett B."/>
            <person name="Macias A.M."/>
            <person name="Stajich J.E."/>
            <person name="Kasson M.T."/>
        </authorList>
    </citation>
    <scope>NUCLEOTIDE SEQUENCE</scope>
    <source>
        <strain evidence="4">ARSEF 14590</strain>
    </source>
</reference>
<dbReference type="FunFam" id="2.40.10.10:FF:000002">
    <property type="entry name" value="Transmembrane protease serine"/>
    <property type="match status" value="1"/>
</dbReference>
<name>A0AAJ0FUQ6_9HYPO</name>
<dbReference type="Proteomes" id="UP001251528">
    <property type="component" value="Unassembled WGS sequence"/>
</dbReference>
<dbReference type="Pfam" id="PF00089">
    <property type="entry name" value="Trypsin"/>
    <property type="match status" value="1"/>
</dbReference>
<dbReference type="AlphaFoldDB" id="A0AAJ0FUQ6"/>
<dbReference type="PROSITE" id="PS00134">
    <property type="entry name" value="TRYPSIN_HIS"/>
    <property type="match status" value="1"/>
</dbReference>
<evidence type="ECO:0000313" key="4">
    <source>
        <dbReference type="EMBL" id="KAK2603429.1"/>
    </source>
</evidence>
<proteinExistence type="predicted"/>
<dbReference type="PROSITE" id="PS50240">
    <property type="entry name" value="TRYPSIN_DOM"/>
    <property type="match status" value="1"/>
</dbReference>
<feature type="signal peptide" evidence="2">
    <location>
        <begin position="1"/>
        <end position="17"/>
    </location>
</feature>
<dbReference type="InterPro" id="IPR043504">
    <property type="entry name" value="Peptidase_S1_PA_chymotrypsin"/>
</dbReference>
<evidence type="ECO:0000256" key="1">
    <source>
        <dbReference type="ARBA" id="ARBA00023157"/>
    </source>
</evidence>
<dbReference type="PANTHER" id="PTHR24252:SF7">
    <property type="entry name" value="HYALIN"/>
    <property type="match status" value="1"/>
</dbReference>
<organism evidence="4 5">
    <name type="scientific">Conoideocrella luteorostrata</name>
    <dbReference type="NCBI Taxonomy" id="1105319"/>
    <lineage>
        <taxon>Eukaryota</taxon>
        <taxon>Fungi</taxon>
        <taxon>Dikarya</taxon>
        <taxon>Ascomycota</taxon>
        <taxon>Pezizomycotina</taxon>
        <taxon>Sordariomycetes</taxon>
        <taxon>Hypocreomycetidae</taxon>
        <taxon>Hypocreales</taxon>
        <taxon>Clavicipitaceae</taxon>
        <taxon>Conoideocrella</taxon>
    </lineage>
</organism>
<evidence type="ECO:0000256" key="2">
    <source>
        <dbReference type="SAM" id="SignalP"/>
    </source>
</evidence>
<keyword evidence="2" id="KW-0732">Signal</keyword>
<dbReference type="GO" id="GO:0004252">
    <property type="term" value="F:serine-type endopeptidase activity"/>
    <property type="evidence" value="ECO:0007669"/>
    <property type="project" value="InterPro"/>
</dbReference>
<dbReference type="EMBL" id="JASWJB010000064">
    <property type="protein sequence ID" value="KAK2603429.1"/>
    <property type="molecule type" value="Genomic_DNA"/>
</dbReference>
<sequence>MRASISLGFSLAGSALAHPAVTRDPSDVSGIHIVGGTRATLGEFPWVVNVDGCGGALYSRQIVLTAAHCVPDTGPVNNITMTFGVVDMEDPAAVKINSTSVRNSGTTADWALVKLATPAPDSIPTLQIAKDNSYDKGLFNIVGWGDIKEGARQTQRYLLKADVPFVPDKTCQAAYPYFKPTEEICAAWPQGGVDACQNDSGGPMFRRDSGGAWIQVGIVSWGEGCARPGKPGVYVRVSAVAQMIEEAASKL</sequence>
<feature type="domain" description="Peptidase S1" evidence="3">
    <location>
        <begin position="33"/>
        <end position="249"/>
    </location>
</feature>
<dbReference type="SMART" id="SM00020">
    <property type="entry name" value="Tryp_SPc"/>
    <property type="match status" value="1"/>
</dbReference>
<dbReference type="GO" id="GO:0006508">
    <property type="term" value="P:proteolysis"/>
    <property type="evidence" value="ECO:0007669"/>
    <property type="project" value="InterPro"/>
</dbReference>
<dbReference type="CDD" id="cd00190">
    <property type="entry name" value="Tryp_SPc"/>
    <property type="match status" value="1"/>
</dbReference>
<feature type="chain" id="PRO_5042491979" description="Peptidase S1 domain-containing protein" evidence="2">
    <location>
        <begin position="18"/>
        <end position="251"/>
    </location>
</feature>
<comment type="caution">
    <text evidence="4">The sequence shown here is derived from an EMBL/GenBank/DDBJ whole genome shotgun (WGS) entry which is preliminary data.</text>
</comment>
<dbReference type="PRINTS" id="PR00722">
    <property type="entry name" value="CHYMOTRYPSIN"/>
</dbReference>
<evidence type="ECO:0000313" key="5">
    <source>
        <dbReference type="Proteomes" id="UP001251528"/>
    </source>
</evidence>
<dbReference type="InterPro" id="IPR009003">
    <property type="entry name" value="Peptidase_S1_PA"/>
</dbReference>
<dbReference type="InterPro" id="IPR001314">
    <property type="entry name" value="Peptidase_S1A"/>
</dbReference>
<dbReference type="Gene3D" id="2.40.10.10">
    <property type="entry name" value="Trypsin-like serine proteases"/>
    <property type="match status" value="2"/>
</dbReference>
<dbReference type="PANTHER" id="PTHR24252">
    <property type="entry name" value="ACROSIN-RELATED"/>
    <property type="match status" value="1"/>
</dbReference>